<dbReference type="RefSeq" id="WP_091787912.1">
    <property type="nucleotide sequence ID" value="NZ_LT629711.1"/>
</dbReference>
<evidence type="ECO:0000313" key="1">
    <source>
        <dbReference type="EMBL" id="SDP65228.1"/>
    </source>
</evidence>
<dbReference type="SUPFAM" id="SSF55961">
    <property type="entry name" value="Bet v1-like"/>
    <property type="match status" value="1"/>
</dbReference>
<dbReference type="STRING" id="443156.SAMN04489867_3309"/>
<accession>A0A1H0UGV7</accession>
<dbReference type="Gene3D" id="3.30.530.20">
    <property type="match status" value="1"/>
</dbReference>
<name>A0A1H0UGV7_9MICO</name>
<dbReference type="EMBL" id="LT629711">
    <property type="protein sequence ID" value="SDP65228.1"/>
    <property type="molecule type" value="Genomic_DNA"/>
</dbReference>
<reference evidence="2" key="1">
    <citation type="submission" date="2016-10" db="EMBL/GenBank/DDBJ databases">
        <authorList>
            <person name="Varghese N."/>
            <person name="Submissions S."/>
        </authorList>
    </citation>
    <scope>NUCLEOTIDE SEQUENCE [LARGE SCALE GENOMIC DNA]</scope>
    <source>
        <strain evidence="2">DSM 22329</strain>
    </source>
</reference>
<proteinExistence type="predicted"/>
<dbReference type="InterPro" id="IPR023393">
    <property type="entry name" value="START-like_dom_sf"/>
</dbReference>
<organism evidence="1 2">
    <name type="scientific">Pedococcus dokdonensis</name>
    <dbReference type="NCBI Taxonomy" id="443156"/>
    <lineage>
        <taxon>Bacteria</taxon>
        <taxon>Bacillati</taxon>
        <taxon>Actinomycetota</taxon>
        <taxon>Actinomycetes</taxon>
        <taxon>Micrococcales</taxon>
        <taxon>Intrasporangiaceae</taxon>
        <taxon>Pedococcus</taxon>
    </lineage>
</organism>
<dbReference type="AlphaFoldDB" id="A0A1H0UGV7"/>
<dbReference type="OrthoDB" id="3255669at2"/>
<evidence type="ECO:0008006" key="3">
    <source>
        <dbReference type="Google" id="ProtNLM"/>
    </source>
</evidence>
<evidence type="ECO:0000313" key="2">
    <source>
        <dbReference type="Proteomes" id="UP000199077"/>
    </source>
</evidence>
<gene>
    <name evidence="1" type="ORF">SAMN04489867_3309</name>
</gene>
<sequence length="193" mass="21366">MAPSRIPFAELLTRPTAVERAAPLPGDDRVFPADVVMDRACTLAAPPEVVWPWIVQLGKERAGWYFPGWLERAVPSKRRGLRHVAPELQGLEVGAVVPDWGGAHATFTVLELEPADHLLHGSVRGRTRLTWCLHLTPVGSDRTRLHLRLRLAPVRRRRLAAHVGGLFDQLTVMGLAAGLRERLPTGSGYHRAQ</sequence>
<keyword evidence="2" id="KW-1185">Reference proteome</keyword>
<protein>
    <recommendedName>
        <fullName evidence="3">Polyketide cyclase / dehydrase and lipid transport</fullName>
    </recommendedName>
</protein>
<dbReference type="Proteomes" id="UP000199077">
    <property type="component" value="Chromosome I"/>
</dbReference>